<dbReference type="SUPFAM" id="SSF53448">
    <property type="entry name" value="Nucleotide-diphospho-sugar transferases"/>
    <property type="match status" value="1"/>
</dbReference>
<feature type="transmembrane region" description="Helical" evidence="12">
    <location>
        <begin position="525"/>
        <end position="553"/>
    </location>
</feature>
<comment type="pathway">
    <text evidence="2 12">Glycan metabolism; osmoregulated periplasmic glucan (OPG) biosynthesis.</text>
</comment>
<feature type="domain" description="Glycosyltransferase 2-like" evidence="13">
    <location>
        <begin position="259"/>
        <end position="441"/>
    </location>
</feature>
<protein>
    <recommendedName>
        <fullName evidence="4 12">Glucans biosynthesis glucosyltransferase H</fullName>
        <ecNumber evidence="12">2.4.1.-</ecNumber>
    </recommendedName>
</protein>
<dbReference type="InterPro" id="IPR001173">
    <property type="entry name" value="Glyco_trans_2-like"/>
</dbReference>
<evidence type="ECO:0000256" key="2">
    <source>
        <dbReference type="ARBA" id="ARBA00005001"/>
    </source>
</evidence>
<sequence length="862" mass="97250">MNKSTHSTHEYVEALPLPEEQKAALLQQLPAAEGEAFATVHRRLGADDMASAAAAAADTDAPLASVKARVGAGWPYALEKGSLDEVDNEGRTIASAMPPVKRSSMFPDVWRTNPVGRFWDNLMGRSAASRHRASEMPESEKRWRHAGSVRRYILLALMLVQTAIATWYMKTILPYQGWALIDPADMLNQDWLQSVLQLLPYVLQTGILVLFAILFCWVSAGFWTALMGFLQLLIGRDKYSITASTKGDEPLNPNNRTALIMPICNEDVERVFAGLRATYESVKATGDLDQFDIYVLSDSYDPDICVAEQKAWMEVCRDVDGHGRIFYRRRRRRVKRKSGNIDDWCRRWGGEYAYMVILDADSVMSGECLTGLARLMDANPNAGIIQSSPKASGMDTLYARCQQFATRVYGPLFTAGLHFWQLGESHYWGHNAIIRVKPFIEHCALAPLPGEGSFAGSIMSHDFVEAALMRRAGWGVWIAYDLPGSYEELPPNLLDELKRDRRWCHGNLMNFRLFLVKGMHPVHRAVFLTGVMSYLSAPLWFTFLALSTALQVVHTLMEPQYFLQPRQLFPVWPQWRPELAIALFSTTMVLLFLPKLLSIVLIWAKGAKQFGGGLRLLLSMLLEMLFSVLLAPVRMLFHTVFVVSAFLGWEVVWNSPQRDDDDTPWGEAFKRHGSQLLLGAVWAAGMAWLDLRFLWWLAPIVFSLILSPIVSVLSSRATLGIKSKRAKLFLIPEEYDPPRELVATDEYLKLNRERKLQNGFMHAVFDPTFNALATAMATSRHLMRDAVENGRRAHLEQALKTGPKDLGKADRLILLSDPVLMARLHSAVWTQPDQQAWSEHYSKLPRNVEAFPETQTLEVTPA</sequence>
<dbReference type="NCBIfam" id="NF003958">
    <property type="entry name" value="PRK05454.2-1"/>
    <property type="match status" value="1"/>
</dbReference>
<accession>A0ABX9P7C1</accession>
<comment type="similarity">
    <text evidence="3 12">Belongs to the glycosyltransferase 2 family. OpgH subfamily.</text>
</comment>
<evidence type="ECO:0000256" key="3">
    <source>
        <dbReference type="ARBA" id="ARBA00009337"/>
    </source>
</evidence>
<evidence type="ECO:0000256" key="8">
    <source>
        <dbReference type="ARBA" id="ARBA00022679"/>
    </source>
</evidence>
<proteinExistence type="inferred from homology"/>
<dbReference type="InterPro" id="IPR029044">
    <property type="entry name" value="Nucleotide-diphossugar_trans"/>
</dbReference>
<comment type="caution">
    <text evidence="14">The sequence shown here is derived from an EMBL/GenBank/DDBJ whole genome shotgun (WGS) entry which is preliminary data.</text>
</comment>
<gene>
    <name evidence="12 14" type="primary">mdoH</name>
    <name evidence="12" type="synonym">opgH</name>
    <name evidence="14" type="ORF">D5396_02050</name>
</gene>
<dbReference type="NCBIfam" id="NF003955">
    <property type="entry name" value="PRK05454.1-1"/>
    <property type="match status" value="1"/>
</dbReference>
<keyword evidence="9 12" id="KW-0812">Transmembrane</keyword>
<dbReference type="PANTHER" id="PTHR43867">
    <property type="entry name" value="CELLULOSE SYNTHASE CATALYTIC SUBUNIT A [UDP-FORMING]"/>
    <property type="match status" value="1"/>
</dbReference>
<dbReference type="NCBIfam" id="NF003962">
    <property type="entry name" value="PRK05454.2-5"/>
    <property type="match status" value="1"/>
</dbReference>
<feature type="transmembrane region" description="Helical" evidence="12">
    <location>
        <begin position="693"/>
        <end position="715"/>
    </location>
</feature>
<feature type="transmembrane region" description="Helical" evidence="12">
    <location>
        <begin position="152"/>
        <end position="169"/>
    </location>
</feature>
<evidence type="ECO:0000256" key="9">
    <source>
        <dbReference type="ARBA" id="ARBA00022692"/>
    </source>
</evidence>
<evidence type="ECO:0000256" key="5">
    <source>
        <dbReference type="ARBA" id="ARBA00022475"/>
    </source>
</evidence>
<dbReference type="RefSeq" id="WP_112167259.1">
    <property type="nucleotide sequence ID" value="NZ_JBFUVK010000003.1"/>
</dbReference>
<dbReference type="Pfam" id="PF00535">
    <property type="entry name" value="Glycos_transf_2"/>
    <property type="match status" value="1"/>
</dbReference>
<evidence type="ECO:0000256" key="7">
    <source>
        <dbReference type="ARBA" id="ARBA00022676"/>
    </source>
</evidence>
<keyword evidence="5 12" id="KW-1003">Cell membrane</keyword>
<evidence type="ECO:0000256" key="10">
    <source>
        <dbReference type="ARBA" id="ARBA00022989"/>
    </source>
</evidence>
<dbReference type="Proteomes" id="UP000284119">
    <property type="component" value="Unassembled WGS sequence"/>
</dbReference>
<evidence type="ECO:0000256" key="11">
    <source>
        <dbReference type="ARBA" id="ARBA00023136"/>
    </source>
</evidence>
<feature type="transmembrane region" description="Helical" evidence="12">
    <location>
        <begin position="579"/>
        <end position="604"/>
    </location>
</feature>
<keyword evidence="10 12" id="KW-1133">Transmembrane helix</keyword>
<name>A0ABX9P7C1_9GAMM</name>
<evidence type="ECO:0000256" key="12">
    <source>
        <dbReference type="HAMAP-Rule" id="MF_01072"/>
    </source>
</evidence>
<dbReference type="CDD" id="cd04191">
    <property type="entry name" value="Glucan_BSP_MdoH"/>
    <property type="match status" value="1"/>
</dbReference>
<evidence type="ECO:0000313" key="15">
    <source>
        <dbReference type="Proteomes" id="UP000284119"/>
    </source>
</evidence>
<comment type="subcellular location">
    <subcellularLocation>
        <location evidence="1">Cell inner membrane</location>
        <topology evidence="1">Multi-pass membrane protein</topology>
    </subcellularLocation>
    <subcellularLocation>
        <location evidence="12">Cell membrane</location>
        <topology evidence="12">Multi-pass membrane protein</topology>
    </subcellularLocation>
</comment>
<keyword evidence="6" id="KW-0997">Cell inner membrane</keyword>
<dbReference type="PANTHER" id="PTHR43867:SF5">
    <property type="entry name" value="GLUCANS BIOSYNTHESIS GLUCOSYLTRANSFERASE H"/>
    <property type="match status" value="1"/>
</dbReference>
<keyword evidence="11 12" id="KW-0472">Membrane</keyword>
<evidence type="ECO:0000256" key="1">
    <source>
        <dbReference type="ARBA" id="ARBA00004429"/>
    </source>
</evidence>
<keyword evidence="15" id="KW-1185">Reference proteome</keyword>
<dbReference type="HAMAP" id="MF_01072">
    <property type="entry name" value="MdoH_OpgH"/>
    <property type="match status" value="1"/>
</dbReference>
<evidence type="ECO:0000259" key="13">
    <source>
        <dbReference type="Pfam" id="PF00535"/>
    </source>
</evidence>
<evidence type="ECO:0000256" key="4">
    <source>
        <dbReference type="ARBA" id="ARBA00020585"/>
    </source>
</evidence>
<reference evidence="14 15" key="1">
    <citation type="submission" date="2018-09" db="EMBL/GenBank/DDBJ databases">
        <authorList>
            <person name="Le Fleche-Mateos A."/>
        </authorList>
    </citation>
    <scope>NUCLEOTIDE SEQUENCE [LARGE SCALE GENOMIC DNA]</scope>
    <source>
        <strain evidence="14 15">DSM 30078</strain>
    </source>
</reference>
<keyword evidence="8 12" id="KW-0808">Transferase</keyword>
<dbReference type="EMBL" id="RAHG01000001">
    <property type="protein sequence ID" value="RJT15927.1"/>
    <property type="molecule type" value="Genomic_DNA"/>
</dbReference>
<comment type="function">
    <text evidence="12">Involved in the biosynthesis of osmoregulated periplasmic glucans (OPGs).</text>
</comment>
<organism evidence="14 15">
    <name type="scientific">Rahnella inusitata</name>
    <dbReference type="NCBI Taxonomy" id="58169"/>
    <lineage>
        <taxon>Bacteria</taxon>
        <taxon>Pseudomonadati</taxon>
        <taxon>Pseudomonadota</taxon>
        <taxon>Gammaproteobacteria</taxon>
        <taxon>Enterobacterales</taxon>
        <taxon>Yersiniaceae</taxon>
        <taxon>Rahnella</taxon>
    </lineage>
</organism>
<evidence type="ECO:0000313" key="14">
    <source>
        <dbReference type="EMBL" id="RJT15927.1"/>
    </source>
</evidence>
<dbReference type="InterPro" id="IPR050321">
    <property type="entry name" value="Glycosyltr_2/OpgH_subfam"/>
</dbReference>
<dbReference type="Gene3D" id="3.90.550.10">
    <property type="entry name" value="Spore Coat Polysaccharide Biosynthesis Protein SpsA, Chain A"/>
    <property type="match status" value="1"/>
</dbReference>
<evidence type="ECO:0000256" key="6">
    <source>
        <dbReference type="ARBA" id="ARBA00022519"/>
    </source>
</evidence>
<feature type="transmembrane region" description="Helical" evidence="12">
    <location>
        <begin position="201"/>
        <end position="230"/>
    </location>
</feature>
<feature type="transmembrane region" description="Helical" evidence="12">
    <location>
        <begin position="616"/>
        <end position="649"/>
    </location>
</feature>
<dbReference type="EC" id="2.4.1.-" evidence="12"/>
<keyword evidence="7 12" id="KW-0328">Glycosyltransferase</keyword>
<dbReference type="InterPro" id="IPR023725">
    <property type="entry name" value="Glucans_biosynth_gluTrFase_H"/>
</dbReference>